<dbReference type="AlphaFoldDB" id="A0A381VMT0"/>
<comment type="cofactor">
    <cofactor evidence="1">
        <name>pyrroloquinoline quinone</name>
        <dbReference type="ChEBI" id="CHEBI:58442"/>
    </cofactor>
</comment>
<sequence length="328" mass="35003">TFRGGLMALDVEDGEEIWTTYSIPLPPKPTGTFNSMGIEFLAPSGVPVWNSPTFDDKRNLIYFGTGEAYSSPAAETSDSIIAVDKEVGGIVWAFQADSGDAWNMGCFAKVAANCPSEDGPDFDFGASVVIADIRKDKTFLFGGRKSGHVYALDANNNGKLIWSKRIGRGGFLGGVHWGMTTDNKSVFAAIADTNLINKFPGPATPGIYSLDALTGNFNWKFVPSDRCSESKKPACDRGISAALTLTNDLIIGGGLDGWLYILNKDTGNVLWEFNTDVDFSSNTNIPAHGGSIESDGAVVVGNNLLINSGYLYGGRLGGNVLLNFELPE</sequence>
<gene>
    <name evidence="5" type="ORF">METZ01_LOCUS94446</name>
</gene>
<dbReference type="InterPro" id="IPR018391">
    <property type="entry name" value="PQQ_b-propeller_rpt"/>
</dbReference>
<dbReference type="EMBL" id="UINC01009268">
    <property type="protein sequence ID" value="SVA41592.1"/>
    <property type="molecule type" value="Genomic_DNA"/>
</dbReference>
<evidence type="ECO:0000313" key="5">
    <source>
        <dbReference type="EMBL" id="SVA41592.1"/>
    </source>
</evidence>
<dbReference type="Pfam" id="PF01011">
    <property type="entry name" value="PQQ"/>
    <property type="match status" value="1"/>
</dbReference>
<proteinExistence type="inferred from homology"/>
<evidence type="ECO:0000259" key="4">
    <source>
        <dbReference type="Pfam" id="PF01011"/>
    </source>
</evidence>
<accession>A0A381VMT0</accession>
<dbReference type="SUPFAM" id="SSF50998">
    <property type="entry name" value="Quinoprotein alcohol dehydrogenase-like"/>
    <property type="match status" value="1"/>
</dbReference>
<feature type="non-terminal residue" evidence="5">
    <location>
        <position position="1"/>
    </location>
</feature>
<dbReference type="GO" id="GO:0016491">
    <property type="term" value="F:oxidoreductase activity"/>
    <property type="evidence" value="ECO:0007669"/>
    <property type="project" value="UniProtKB-KW"/>
</dbReference>
<comment type="similarity">
    <text evidence="2">Belongs to the bacterial PQQ dehydrogenase family.</text>
</comment>
<evidence type="ECO:0000256" key="3">
    <source>
        <dbReference type="ARBA" id="ARBA00023002"/>
    </source>
</evidence>
<organism evidence="5">
    <name type="scientific">marine metagenome</name>
    <dbReference type="NCBI Taxonomy" id="408172"/>
    <lineage>
        <taxon>unclassified sequences</taxon>
        <taxon>metagenomes</taxon>
        <taxon>ecological metagenomes</taxon>
    </lineage>
</organism>
<dbReference type="SMART" id="SM00564">
    <property type="entry name" value="PQQ"/>
    <property type="match status" value="4"/>
</dbReference>
<dbReference type="PANTHER" id="PTHR32303:SF10">
    <property type="entry name" value="OUTER MEMBRANE PROTEIN ASSEMBLY FACTOR BAMB"/>
    <property type="match status" value="1"/>
</dbReference>
<name>A0A381VMT0_9ZZZZ</name>
<protein>
    <recommendedName>
        <fullName evidence="4">Pyrrolo-quinoline quinone repeat domain-containing protein</fullName>
    </recommendedName>
</protein>
<dbReference type="PANTHER" id="PTHR32303">
    <property type="entry name" value="QUINOPROTEIN ALCOHOL DEHYDROGENASE (CYTOCHROME C)"/>
    <property type="match status" value="1"/>
</dbReference>
<evidence type="ECO:0000256" key="1">
    <source>
        <dbReference type="ARBA" id="ARBA00001931"/>
    </source>
</evidence>
<dbReference type="Gene3D" id="2.140.10.10">
    <property type="entry name" value="Quinoprotein alcohol dehydrogenase-like superfamily"/>
    <property type="match status" value="2"/>
</dbReference>
<evidence type="ECO:0000256" key="2">
    <source>
        <dbReference type="ARBA" id="ARBA00008156"/>
    </source>
</evidence>
<dbReference type="InterPro" id="IPR002372">
    <property type="entry name" value="PQQ_rpt_dom"/>
</dbReference>
<keyword evidence="3" id="KW-0560">Oxidoreductase</keyword>
<dbReference type="InterPro" id="IPR011047">
    <property type="entry name" value="Quinoprotein_ADH-like_sf"/>
</dbReference>
<feature type="domain" description="Pyrrolo-quinoline quinone repeat" evidence="4">
    <location>
        <begin position="4"/>
        <end position="104"/>
    </location>
</feature>
<reference evidence="5" key="1">
    <citation type="submission" date="2018-05" db="EMBL/GenBank/DDBJ databases">
        <authorList>
            <person name="Lanie J.A."/>
            <person name="Ng W.-L."/>
            <person name="Kazmierczak K.M."/>
            <person name="Andrzejewski T.M."/>
            <person name="Davidsen T.M."/>
            <person name="Wayne K.J."/>
            <person name="Tettelin H."/>
            <person name="Glass J.I."/>
            <person name="Rusch D."/>
            <person name="Podicherti R."/>
            <person name="Tsui H.-C.T."/>
            <person name="Winkler M.E."/>
        </authorList>
    </citation>
    <scope>NUCLEOTIDE SEQUENCE</scope>
</reference>